<dbReference type="STRING" id="229920.ADM99_08130"/>
<evidence type="ECO:0000256" key="4">
    <source>
        <dbReference type="SAM" id="SignalP"/>
    </source>
</evidence>
<keyword evidence="7" id="KW-1185">Reference proteome</keyword>
<proteinExistence type="inferred from homology"/>
<keyword evidence="3 4" id="KW-0732">Signal</keyword>
<comment type="similarity">
    <text evidence="2">Belongs to the bacterial solute-binding protein 2 family.</text>
</comment>
<feature type="domain" description="Periplasmic binding protein" evidence="5">
    <location>
        <begin position="57"/>
        <end position="296"/>
    </location>
</feature>
<evidence type="ECO:0000256" key="2">
    <source>
        <dbReference type="ARBA" id="ARBA00007639"/>
    </source>
</evidence>
<dbReference type="GO" id="GO:0030246">
    <property type="term" value="F:carbohydrate binding"/>
    <property type="evidence" value="ECO:0007669"/>
    <property type="project" value="UniProtKB-ARBA"/>
</dbReference>
<dbReference type="RefSeq" id="WP_062423104.1">
    <property type="nucleotide sequence ID" value="NZ_BBYA01000012.1"/>
</dbReference>
<dbReference type="CDD" id="cd19966">
    <property type="entry name" value="PBP1_ABC_sugar_binding-like"/>
    <property type="match status" value="1"/>
</dbReference>
<dbReference type="Pfam" id="PF13407">
    <property type="entry name" value="Peripla_BP_4"/>
    <property type="match status" value="1"/>
</dbReference>
<evidence type="ECO:0000259" key="5">
    <source>
        <dbReference type="Pfam" id="PF13407"/>
    </source>
</evidence>
<organism evidence="6 7">
    <name type="scientific">Leptolinea tardivitalis</name>
    <dbReference type="NCBI Taxonomy" id="229920"/>
    <lineage>
        <taxon>Bacteria</taxon>
        <taxon>Bacillati</taxon>
        <taxon>Chloroflexota</taxon>
        <taxon>Anaerolineae</taxon>
        <taxon>Anaerolineales</taxon>
        <taxon>Anaerolineaceae</taxon>
        <taxon>Leptolinea</taxon>
    </lineage>
</organism>
<dbReference type="SUPFAM" id="SSF53822">
    <property type="entry name" value="Periplasmic binding protein-like I"/>
    <property type="match status" value="1"/>
</dbReference>
<dbReference type="AlphaFoldDB" id="A0A0P6XC36"/>
<feature type="chain" id="PRO_5006132974" description="Periplasmic binding protein domain-containing protein" evidence="4">
    <location>
        <begin position="23"/>
        <end position="333"/>
    </location>
</feature>
<dbReference type="Gene3D" id="3.40.50.2300">
    <property type="match status" value="2"/>
</dbReference>
<comment type="caution">
    <text evidence="6">The sequence shown here is derived from an EMBL/GenBank/DDBJ whole genome shotgun (WGS) entry which is preliminary data.</text>
</comment>
<evidence type="ECO:0000313" key="6">
    <source>
        <dbReference type="EMBL" id="KPL72384.1"/>
    </source>
</evidence>
<feature type="signal peptide" evidence="4">
    <location>
        <begin position="1"/>
        <end position="22"/>
    </location>
</feature>
<reference evidence="6 7" key="1">
    <citation type="submission" date="2015-07" db="EMBL/GenBank/DDBJ databases">
        <title>Genome sequence of Leptolinea tardivitalis DSM 16556.</title>
        <authorList>
            <person name="Hemp J."/>
            <person name="Ward L.M."/>
            <person name="Pace L.A."/>
            <person name="Fischer W.W."/>
        </authorList>
    </citation>
    <scope>NUCLEOTIDE SEQUENCE [LARGE SCALE GENOMIC DNA]</scope>
    <source>
        <strain evidence="6 7">YMTK-2</strain>
    </source>
</reference>
<name>A0A0P6XC36_9CHLR</name>
<protein>
    <recommendedName>
        <fullName evidence="5">Periplasmic binding protein domain-containing protein</fullName>
    </recommendedName>
</protein>
<comment type="subcellular location">
    <subcellularLocation>
        <location evidence="1">Cell envelope</location>
    </subcellularLocation>
</comment>
<dbReference type="PANTHER" id="PTHR46847:SF1">
    <property type="entry name" value="D-ALLOSE-BINDING PERIPLASMIC PROTEIN-RELATED"/>
    <property type="match status" value="1"/>
</dbReference>
<dbReference type="EMBL" id="LGCK01000008">
    <property type="protein sequence ID" value="KPL72384.1"/>
    <property type="molecule type" value="Genomic_DNA"/>
</dbReference>
<dbReference type="OrthoDB" id="569491at2"/>
<evidence type="ECO:0000313" key="7">
    <source>
        <dbReference type="Proteomes" id="UP000050430"/>
    </source>
</evidence>
<dbReference type="InterPro" id="IPR028082">
    <property type="entry name" value="Peripla_BP_I"/>
</dbReference>
<evidence type="ECO:0000256" key="1">
    <source>
        <dbReference type="ARBA" id="ARBA00004196"/>
    </source>
</evidence>
<accession>A0A0P6XC36</accession>
<evidence type="ECO:0000256" key="3">
    <source>
        <dbReference type="ARBA" id="ARBA00022729"/>
    </source>
</evidence>
<dbReference type="PANTHER" id="PTHR46847">
    <property type="entry name" value="D-ALLOSE-BINDING PERIPLASMIC PROTEIN-RELATED"/>
    <property type="match status" value="1"/>
</dbReference>
<sequence length="333" mass="35254">MKRFFSLLTVLMVLTLVLSAFAPFAPSSAAPKADKQLVVYMQMGGNQGDPSTLARTNGAKAAAAALNIKLIEQYSGWDSQKMIDQFKEAIAAKPDGIVIMGHPGEDAMGPLVEQAVGMGIVVTSGNNPLPKIEAKFQTKGFGYAGADLHDGGYLTGKAMIAAGLKSGDEALVYDIWHQEGRSVSSQGVVDALTEGGIKVDKLDVTDDVDKDASLAIPILTAYIQKHPNLKAIGTQHGNITATLPKVLESAAKKPGEIIVGGIDLSPATIAGIEKGFISVSFDQVLYLQGYYPVQQIWLTKNYLIPGLHINTGVGTVTPDNIKEIAPLIEKGIR</sequence>
<dbReference type="GO" id="GO:0030313">
    <property type="term" value="C:cell envelope"/>
    <property type="evidence" value="ECO:0007669"/>
    <property type="project" value="UniProtKB-SubCell"/>
</dbReference>
<dbReference type="InterPro" id="IPR025997">
    <property type="entry name" value="SBP_2_dom"/>
</dbReference>
<dbReference type="Proteomes" id="UP000050430">
    <property type="component" value="Unassembled WGS sequence"/>
</dbReference>
<gene>
    <name evidence="6" type="ORF">ADM99_08130</name>
</gene>